<organism evidence="1 2">
    <name type="scientific">Spongiactinospora rosea</name>
    <dbReference type="NCBI Taxonomy" id="2248750"/>
    <lineage>
        <taxon>Bacteria</taxon>
        <taxon>Bacillati</taxon>
        <taxon>Actinomycetota</taxon>
        <taxon>Actinomycetes</taxon>
        <taxon>Streptosporangiales</taxon>
        <taxon>Streptosporangiaceae</taxon>
        <taxon>Spongiactinospora</taxon>
    </lineage>
</organism>
<name>A0A366M1Y3_9ACTN</name>
<dbReference type="Proteomes" id="UP000253303">
    <property type="component" value="Unassembled WGS sequence"/>
</dbReference>
<accession>A0A366M1Y3</accession>
<dbReference type="EMBL" id="QMEY01000003">
    <property type="protein sequence ID" value="RBQ20037.1"/>
    <property type="molecule type" value="Genomic_DNA"/>
</dbReference>
<reference evidence="1 2" key="1">
    <citation type="submission" date="2018-06" db="EMBL/GenBank/DDBJ databases">
        <title>Sphaerisporangium craniellae sp. nov., isolated from a marine sponge in the South China Sea.</title>
        <authorList>
            <person name="Li L."/>
        </authorList>
    </citation>
    <scope>NUCLEOTIDE SEQUENCE [LARGE SCALE GENOMIC DNA]</scope>
    <source>
        <strain evidence="1 2">LHW63015</strain>
    </source>
</reference>
<comment type="caution">
    <text evidence="1">The sequence shown here is derived from an EMBL/GenBank/DDBJ whole genome shotgun (WGS) entry which is preliminary data.</text>
</comment>
<protein>
    <submittedName>
        <fullName evidence="1">Uncharacterized protein</fullName>
    </submittedName>
</protein>
<gene>
    <name evidence="1" type="ORF">DP939_09405</name>
</gene>
<keyword evidence="2" id="KW-1185">Reference proteome</keyword>
<proteinExistence type="predicted"/>
<evidence type="ECO:0000313" key="2">
    <source>
        <dbReference type="Proteomes" id="UP000253303"/>
    </source>
</evidence>
<dbReference type="AlphaFoldDB" id="A0A366M1Y3"/>
<evidence type="ECO:0000313" key="1">
    <source>
        <dbReference type="EMBL" id="RBQ20037.1"/>
    </source>
</evidence>
<sequence>MYVEWPWRQVDPASPAWEGTMGFRRDGEHWEWSSTPWRIEPDPEGLGGGDLCMVGIPATEVKVVAIEEYDPPGEFGWVPKPTLGIGVCPVADLDDEEAGYVLYLPCGDPIEIEHLGI</sequence>